<reference evidence="5" key="2">
    <citation type="journal article" date="2023" name="IMA Fungus">
        <title>Comparative genomic study of the Penicillium genus elucidates a diverse pangenome and 15 lateral gene transfer events.</title>
        <authorList>
            <person name="Petersen C."/>
            <person name="Sorensen T."/>
            <person name="Nielsen M.R."/>
            <person name="Sondergaard T.E."/>
            <person name="Sorensen J.L."/>
            <person name="Fitzpatrick D.A."/>
            <person name="Frisvad J.C."/>
            <person name="Nielsen K.L."/>
        </authorList>
    </citation>
    <scope>NUCLEOTIDE SEQUENCE</scope>
    <source>
        <strain evidence="5">IBT 34128</strain>
    </source>
</reference>
<dbReference type="GeneID" id="81389824"/>
<dbReference type="PANTHER" id="PTHR13326">
    <property type="entry name" value="TRNA PSEUDOURIDINE SYNTHASE D"/>
    <property type="match status" value="1"/>
</dbReference>
<dbReference type="AlphaFoldDB" id="A0A9W9KQQ2"/>
<dbReference type="FunFam" id="3.30.2350.20:FF:000007">
    <property type="entry name" value="PUS7p Pseudouridine synthase"/>
    <property type="match status" value="1"/>
</dbReference>
<sequence>MDRPEPLESPRKRQKTEDAPAGVAATDGAADQPATTATASDDAQALKEIEVGITEFVSADSEGFSGLLKKRYTDFLVNEIMTSGEVVHLRSQTAPNSLRETKATTAESSDPAQKNEDTPKEEAKEEAKETKAKDEPAAEFQVSEEDNALLAEYFGAENASAIVALHKRAMSSPRARPAELGKVTTAVSDRDLRTKLHQAIRRIFNSQLESSTDGEGVLAITAAGNRFKRNPQGGRGGGGGRSGGNRPSWDELGGPYLHFTIYKENKDTMEVMSYLARQMKMNPKSFQFAGTKDRRGVTTQRACVLRVHADRLAKLSPTLRNATLGDFEYRRQGLELGDLHGNEFVITLRECEIPGVDPTDPQTALTKVSELVRSSLKNLRERGYFNYYGLQRFGTFSTRTDMVGVKIVQGDFKGACDGILHFSPHILAAAKEGDASTALISTDDKARAEAIHIFQGTGQINEALNKLPRKFSAEANLIRHLGRTENDYLGALQTIPRNLRLMYVHAYQSLVWNFAVGERWRLYGDRVVEGDLVIVQEHRDKETTKVEPEDKVDADGEIIVVPQGEDSACAAEDMFTRARALTADEVASGQYNIFDVVLPLPGFDILYPANQMTDFYRRFMGSEQGGGLDPFNMRRKWKDASLAGGYRKVLSRMGADYSFDVKLYSQDDEQFVQTDLEKLRQRGDAPQPSAGAGSGNKVAVVLKFQLGSGQYATMALRELTKGKVKAYKPDMGGGR</sequence>
<feature type="compositionally biased region" description="Basic and acidic residues" evidence="3">
    <location>
        <begin position="113"/>
        <end position="136"/>
    </location>
</feature>
<dbReference type="InterPro" id="IPR001656">
    <property type="entry name" value="PsdUridine_synth_TruD"/>
</dbReference>
<feature type="compositionally biased region" description="Polar residues" evidence="3">
    <location>
        <begin position="90"/>
        <end position="112"/>
    </location>
</feature>
<dbReference type="SUPFAM" id="SSF55120">
    <property type="entry name" value="Pseudouridine synthase"/>
    <property type="match status" value="1"/>
</dbReference>
<dbReference type="InterPro" id="IPR020103">
    <property type="entry name" value="PsdUridine_synth_cat_dom_sf"/>
</dbReference>
<feature type="compositionally biased region" description="Gly residues" evidence="3">
    <location>
        <begin position="233"/>
        <end position="243"/>
    </location>
</feature>
<evidence type="ECO:0000313" key="5">
    <source>
        <dbReference type="EMBL" id="KAJ5114313.1"/>
    </source>
</evidence>
<dbReference type="OrthoDB" id="447290at2759"/>
<dbReference type="PIRSF" id="PIRSF037016">
    <property type="entry name" value="Pseudouridin_synth_euk_prd"/>
    <property type="match status" value="1"/>
</dbReference>
<feature type="region of interest" description="Disordered" evidence="3">
    <location>
        <begin position="1"/>
        <end position="41"/>
    </location>
</feature>
<evidence type="ECO:0000256" key="1">
    <source>
        <dbReference type="ARBA" id="ARBA00007953"/>
    </source>
</evidence>
<dbReference type="GO" id="GO:0003723">
    <property type="term" value="F:RNA binding"/>
    <property type="evidence" value="ECO:0007669"/>
    <property type="project" value="InterPro"/>
</dbReference>
<dbReference type="Pfam" id="PF01142">
    <property type="entry name" value="TruD"/>
    <property type="match status" value="1"/>
</dbReference>
<dbReference type="GO" id="GO:0009982">
    <property type="term" value="F:pseudouridine synthase activity"/>
    <property type="evidence" value="ECO:0007669"/>
    <property type="project" value="InterPro"/>
</dbReference>
<dbReference type="InterPro" id="IPR011760">
    <property type="entry name" value="PsdUridine_synth_TruD_insert"/>
</dbReference>
<keyword evidence="6" id="KW-1185">Reference proteome</keyword>
<dbReference type="FunFam" id="3.30.2350.20:FF:000009">
    <property type="entry name" value="Pseudouridine synthase TruD/Pus7, putative"/>
    <property type="match status" value="1"/>
</dbReference>
<evidence type="ECO:0000256" key="3">
    <source>
        <dbReference type="SAM" id="MobiDB-lite"/>
    </source>
</evidence>
<reference evidence="5" key="1">
    <citation type="submission" date="2022-11" db="EMBL/GenBank/DDBJ databases">
        <authorList>
            <person name="Petersen C."/>
        </authorList>
    </citation>
    <scope>NUCLEOTIDE SEQUENCE</scope>
    <source>
        <strain evidence="5">IBT 34128</strain>
    </source>
</reference>
<feature type="region of interest" description="Disordered" evidence="3">
    <location>
        <begin position="88"/>
        <end position="141"/>
    </location>
</feature>
<dbReference type="GO" id="GO:0005634">
    <property type="term" value="C:nucleus"/>
    <property type="evidence" value="ECO:0007669"/>
    <property type="project" value="TreeGrafter"/>
</dbReference>
<name>A0A9W9KQQ2_9EURO</name>
<gene>
    <name evidence="5" type="ORF">NUU61_000072</name>
</gene>
<evidence type="ECO:0000259" key="4">
    <source>
        <dbReference type="PROSITE" id="PS50984"/>
    </source>
</evidence>
<feature type="region of interest" description="Disordered" evidence="3">
    <location>
        <begin position="223"/>
        <end position="249"/>
    </location>
</feature>
<protein>
    <recommendedName>
        <fullName evidence="4">TRUD domain-containing protein</fullName>
    </recommendedName>
</protein>
<comment type="caution">
    <text evidence="5">The sequence shown here is derived from an EMBL/GenBank/DDBJ whole genome shotgun (WGS) entry which is preliminary data.</text>
</comment>
<dbReference type="RefSeq" id="XP_056515506.1">
    <property type="nucleotide sequence ID" value="XM_056650656.1"/>
</dbReference>
<dbReference type="CDD" id="cd02576">
    <property type="entry name" value="PseudoU_synth_ScPUS7"/>
    <property type="match status" value="1"/>
</dbReference>
<dbReference type="PROSITE" id="PS50984">
    <property type="entry name" value="TRUD"/>
    <property type="match status" value="1"/>
</dbReference>
<dbReference type="PANTHER" id="PTHR13326:SF21">
    <property type="entry name" value="PSEUDOURIDYLATE SYNTHASE PUS7L"/>
    <property type="match status" value="1"/>
</dbReference>
<proteinExistence type="inferred from homology"/>
<comment type="similarity">
    <text evidence="1">Belongs to the pseudouridine synthase TruD family.</text>
</comment>
<dbReference type="Gene3D" id="3.30.2350.20">
    <property type="entry name" value="TruD, catalytic domain"/>
    <property type="match status" value="2"/>
</dbReference>
<dbReference type="GO" id="GO:0001522">
    <property type="term" value="P:pseudouridine synthesis"/>
    <property type="evidence" value="ECO:0007669"/>
    <property type="project" value="InterPro"/>
</dbReference>
<organism evidence="5 6">
    <name type="scientific">Penicillium alfredii</name>
    <dbReference type="NCBI Taxonomy" id="1506179"/>
    <lineage>
        <taxon>Eukaryota</taxon>
        <taxon>Fungi</taxon>
        <taxon>Dikarya</taxon>
        <taxon>Ascomycota</taxon>
        <taxon>Pezizomycotina</taxon>
        <taxon>Eurotiomycetes</taxon>
        <taxon>Eurotiomycetidae</taxon>
        <taxon>Eurotiales</taxon>
        <taxon>Aspergillaceae</taxon>
        <taxon>Penicillium</taxon>
    </lineage>
</organism>
<keyword evidence="2" id="KW-0413">Isomerase</keyword>
<feature type="domain" description="TRUD" evidence="4">
    <location>
        <begin position="383"/>
        <end position="652"/>
    </location>
</feature>
<accession>A0A9W9KQQ2</accession>
<evidence type="ECO:0000313" key="6">
    <source>
        <dbReference type="Proteomes" id="UP001141434"/>
    </source>
</evidence>
<dbReference type="EMBL" id="JAPMSZ010000001">
    <property type="protein sequence ID" value="KAJ5114313.1"/>
    <property type="molecule type" value="Genomic_DNA"/>
</dbReference>
<feature type="compositionally biased region" description="Low complexity" evidence="3">
    <location>
        <begin position="19"/>
        <end position="41"/>
    </location>
</feature>
<dbReference type="InterPro" id="IPR042214">
    <property type="entry name" value="TruD_catalytic"/>
</dbReference>
<dbReference type="NCBIfam" id="TIGR00094">
    <property type="entry name" value="tRNA_TruD_broad"/>
    <property type="match status" value="1"/>
</dbReference>
<evidence type="ECO:0000256" key="2">
    <source>
        <dbReference type="ARBA" id="ARBA00023235"/>
    </source>
</evidence>
<dbReference type="Proteomes" id="UP001141434">
    <property type="component" value="Unassembled WGS sequence"/>
</dbReference>
<feature type="compositionally biased region" description="Basic and acidic residues" evidence="3">
    <location>
        <begin position="1"/>
        <end position="18"/>
    </location>
</feature>